<dbReference type="Pfam" id="PF03358">
    <property type="entry name" value="FMN_red"/>
    <property type="match status" value="1"/>
</dbReference>
<dbReference type="InterPro" id="IPR050712">
    <property type="entry name" value="NAD(P)H-dep_reductase"/>
</dbReference>
<evidence type="ECO:0000313" key="3">
    <source>
        <dbReference type="EMBL" id="OKH92610.1"/>
    </source>
</evidence>
<feature type="region of interest" description="Disordered" evidence="1">
    <location>
        <begin position="194"/>
        <end position="217"/>
    </location>
</feature>
<gene>
    <name evidence="3" type="ORF">AB852_23510</name>
</gene>
<dbReference type="RefSeq" id="WP_073792220.1">
    <property type="nucleotide sequence ID" value="NZ_CP109583.1"/>
</dbReference>
<evidence type="ECO:0000256" key="1">
    <source>
        <dbReference type="SAM" id="MobiDB-lite"/>
    </source>
</evidence>
<evidence type="ECO:0000313" key="4">
    <source>
        <dbReference type="Proteomes" id="UP000186455"/>
    </source>
</evidence>
<dbReference type="Proteomes" id="UP000186455">
    <property type="component" value="Unassembled WGS sequence"/>
</dbReference>
<dbReference type="GeneID" id="96796027"/>
<protein>
    <submittedName>
        <fullName evidence="3">NADPH-dependent FMN reductase</fullName>
    </submittedName>
</protein>
<dbReference type="GO" id="GO:0005829">
    <property type="term" value="C:cytosol"/>
    <property type="evidence" value="ECO:0007669"/>
    <property type="project" value="TreeGrafter"/>
</dbReference>
<dbReference type="EMBL" id="LFBV01000006">
    <property type="protein sequence ID" value="OKH92610.1"/>
    <property type="molecule type" value="Genomic_DNA"/>
</dbReference>
<organism evidence="3 4">
    <name type="scientific">Streptomyces uncialis</name>
    <dbReference type="NCBI Taxonomy" id="1048205"/>
    <lineage>
        <taxon>Bacteria</taxon>
        <taxon>Bacillati</taxon>
        <taxon>Actinomycetota</taxon>
        <taxon>Actinomycetes</taxon>
        <taxon>Kitasatosporales</taxon>
        <taxon>Streptomycetaceae</taxon>
        <taxon>Streptomyces</taxon>
    </lineage>
</organism>
<dbReference type="STRING" id="1048205.AB852_23510"/>
<keyword evidence="4" id="KW-1185">Reference proteome</keyword>
<dbReference type="InterPro" id="IPR029039">
    <property type="entry name" value="Flavoprotein-like_sf"/>
</dbReference>
<evidence type="ECO:0000259" key="2">
    <source>
        <dbReference type="Pfam" id="PF03358"/>
    </source>
</evidence>
<dbReference type="GO" id="GO:0010181">
    <property type="term" value="F:FMN binding"/>
    <property type="evidence" value="ECO:0007669"/>
    <property type="project" value="TreeGrafter"/>
</dbReference>
<accession>A0A1Q4V4G1</accession>
<dbReference type="InterPro" id="IPR005025">
    <property type="entry name" value="FMN_Rdtase-like_dom"/>
</dbReference>
<name>A0A1Q4V4G1_9ACTN</name>
<dbReference type="AlphaFoldDB" id="A0A1Q4V4G1"/>
<dbReference type="GO" id="GO:0016491">
    <property type="term" value="F:oxidoreductase activity"/>
    <property type="evidence" value="ECO:0007669"/>
    <property type="project" value="InterPro"/>
</dbReference>
<sequence>MTASVPEIVFLSGSLGELSRTNRLAQWCADQCAPRARTTVFPGAELDLPFYRPGSPPPGPRPARYLAALERADGVVLVSPVYHGTLSGLLKNALDYVNELAGAPQPYLDGRALGCVSIGLGEQGASSTLQTLRTVGHALRSWPTPMGVALSQGRADLTDDGSPVDQQAHTQLTVMLGQVMTMARLNARRRAARAERTVPAAQPAGVTPAAVRAGGVR</sequence>
<dbReference type="Gene3D" id="3.40.50.360">
    <property type="match status" value="1"/>
</dbReference>
<feature type="domain" description="NADPH-dependent FMN reductase-like" evidence="2">
    <location>
        <begin position="7"/>
        <end position="152"/>
    </location>
</feature>
<proteinExistence type="predicted"/>
<reference evidence="3 4" key="1">
    <citation type="submission" date="2015-06" db="EMBL/GenBank/DDBJ databases">
        <title>Cloning and characterization of the uncialamcin biosynthetic gene cluster.</title>
        <authorList>
            <person name="Yan X."/>
            <person name="Huang T."/>
            <person name="Ge H."/>
            <person name="Shen B."/>
        </authorList>
    </citation>
    <scope>NUCLEOTIDE SEQUENCE [LARGE SCALE GENOMIC DNA]</scope>
    <source>
        <strain evidence="3 4">DCA2648</strain>
    </source>
</reference>
<dbReference type="SUPFAM" id="SSF52218">
    <property type="entry name" value="Flavoproteins"/>
    <property type="match status" value="1"/>
</dbReference>
<dbReference type="PANTHER" id="PTHR30543">
    <property type="entry name" value="CHROMATE REDUCTASE"/>
    <property type="match status" value="1"/>
</dbReference>
<dbReference type="PANTHER" id="PTHR30543:SF21">
    <property type="entry name" value="NAD(P)H-DEPENDENT FMN REDUCTASE LOT6"/>
    <property type="match status" value="1"/>
</dbReference>
<comment type="caution">
    <text evidence="3">The sequence shown here is derived from an EMBL/GenBank/DDBJ whole genome shotgun (WGS) entry which is preliminary data.</text>
</comment>